<proteinExistence type="predicted"/>
<reference evidence="2 3" key="1">
    <citation type="journal article" date="2011" name="BMC Genomics">
        <title>Genome sequencing reveals diversification of virulence factor content and possible host adaptation in distinct subpopulations of Salmonella enterica.</title>
        <authorList>
            <person name="den Bakker H.C."/>
            <person name="Moreno Switt A.I."/>
            <person name="Govoni G."/>
            <person name="Cummings C.A."/>
            <person name="Ranieri M.L."/>
            <person name="Degoricija L."/>
            <person name="Hoelzer K."/>
            <person name="Rodriguez-Rivera L.D."/>
            <person name="Brown S."/>
            <person name="Bolchacova E."/>
            <person name="Furtado M.R."/>
            <person name="Wiedmann M."/>
        </authorList>
    </citation>
    <scope>NUCLEOTIDE SEQUENCE [LARGE SCALE GENOMIC DNA]</scope>
    <source>
        <strain evidence="2 3">R8-2977</strain>
    </source>
</reference>
<name>G5S5A4_SALET</name>
<dbReference type="Proteomes" id="UP000004776">
    <property type="component" value="Unassembled WGS sequence"/>
</dbReference>
<feature type="compositionally biased region" description="Polar residues" evidence="1">
    <location>
        <begin position="12"/>
        <end position="21"/>
    </location>
</feature>
<accession>G5S5A4</accession>
<gene>
    <name evidence="2" type="ORF">LTSEURB_6684</name>
</gene>
<evidence type="ECO:0000313" key="2">
    <source>
        <dbReference type="EMBL" id="EHC96099.1"/>
    </source>
</evidence>
<dbReference type="EMBL" id="AFCW01002449">
    <property type="protein sequence ID" value="EHC96099.1"/>
    <property type="molecule type" value="Genomic_DNA"/>
</dbReference>
<feature type="region of interest" description="Disordered" evidence="1">
    <location>
        <begin position="1"/>
        <end position="24"/>
    </location>
</feature>
<evidence type="ECO:0000256" key="1">
    <source>
        <dbReference type="SAM" id="MobiDB-lite"/>
    </source>
</evidence>
<protein>
    <submittedName>
        <fullName evidence="2">Uncharacterized protein</fullName>
    </submittedName>
</protein>
<organism evidence="2 3">
    <name type="scientific">Salmonella enterica subsp. enterica serovar Urbana str. R8-2977</name>
    <dbReference type="NCBI Taxonomy" id="913084"/>
    <lineage>
        <taxon>Bacteria</taxon>
        <taxon>Pseudomonadati</taxon>
        <taxon>Pseudomonadota</taxon>
        <taxon>Gammaproteobacteria</taxon>
        <taxon>Enterobacterales</taxon>
        <taxon>Enterobacteriaceae</taxon>
        <taxon>Salmonella</taxon>
    </lineage>
</organism>
<feature type="non-terminal residue" evidence="2">
    <location>
        <position position="1"/>
    </location>
</feature>
<sequence>SLIQARAAGCPASTTSDTSSCGPGHGLCGSFQRSE</sequence>
<evidence type="ECO:0000313" key="3">
    <source>
        <dbReference type="Proteomes" id="UP000004776"/>
    </source>
</evidence>
<dbReference type="AlphaFoldDB" id="G5S5A4"/>
<comment type="caution">
    <text evidence="2">The sequence shown here is derived from an EMBL/GenBank/DDBJ whole genome shotgun (WGS) entry which is preliminary data.</text>
</comment>